<keyword evidence="2" id="KW-1185">Reference proteome</keyword>
<comment type="caution">
    <text evidence="1">The sequence shown here is derived from an EMBL/GenBank/DDBJ whole genome shotgun (WGS) entry which is preliminary data.</text>
</comment>
<dbReference type="Proteomes" id="UP001162992">
    <property type="component" value="Chromosome 5"/>
</dbReference>
<reference evidence="2" key="1">
    <citation type="journal article" date="2024" name="Proc. Natl. Acad. Sci. U.S.A.">
        <title>Extraordinary preservation of gene collinearity over three hundred million years revealed in homosporous lycophytes.</title>
        <authorList>
            <person name="Li C."/>
            <person name="Wickell D."/>
            <person name="Kuo L.Y."/>
            <person name="Chen X."/>
            <person name="Nie B."/>
            <person name="Liao X."/>
            <person name="Peng D."/>
            <person name="Ji J."/>
            <person name="Jenkins J."/>
            <person name="Williams M."/>
            <person name="Shu S."/>
            <person name="Plott C."/>
            <person name="Barry K."/>
            <person name="Rajasekar S."/>
            <person name="Grimwood J."/>
            <person name="Han X."/>
            <person name="Sun S."/>
            <person name="Hou Z."/>
            <person name="He W."/>
            <person name="Dai G."/>
            <person name="Sun C."/>
            <person name="Schmutz J."/>
            <person name="Leebens-Mack J.H."/>
            <person name="Li F.W."/>
            <person name="Wang L."/>
        </authorList>
    </citation>
    <scope>NUCLEOTIDE SEQUENCE [LARGE SCALE GENOMIC DNA]</scope>
    <source>
        <strain evidence="2">cv. PW_Plant_1</strain>
    </source>
</reference>
<gene>
    <name evidence="1" type="ORF">O6H91_05G065100</name>
</gene>
<evidence type="ECO:0000313" key="1">
    <source>
        <dbReference type="EMBL" id="KAJ7556004.1"/>
    </source>
</evidence>
<organism evidence="1 2">
    <name type="scientific">Diphasiastrum complanatum</name>
    <name type="common">Issler's clubmoss</name>
    <name type="synonym">Lycopodium complanatum</name>
    <dbReference type="NCBI Taxonomy" id="34168"/>
    <lineage>
        <taxon>Eukaryota</taxon>
        <taxon>Viridiplantae</taxon>
        <taxon>Streptophyta</taxon>
        <taxon>Embryophyta</taxon>
        <taxon>Tracheophyta</taxon>
        <taxon>Lycopodiopsida</taxon>
        <taxon>Lycopodiales</taxon>
        <taxon>Lycopodiaceae</taxon>
        <taxon>Lycopodioideae</taxon>
        <taxon>Diphasiastrum</taxon>
    </lineage>
</organism>
<sequence length="390" mass="41858">MGSGEVATPTKSAKAPSAQEQPPVPTSYAEWAAAFQAYYSSGATPPPGYFPPNVALGPQPNPYMWGGQPIMPPYGTPPPYAAMYPAGGIYPSLPPGSHPYNQYGQLPGNSTEPKAANQTGADKTRENKEKSPFKKSKGSLAITGLLAATTSDDNKKTFVSVNDGSLHSSESGSEGSSDGGSEEGNTRMGLENSHRMGHEASSQHNGTPYKASTLGVMGKAVDYVGFNPANLRAARGKPALMSSAANLGTAGQDYWSGTTEGALSMKKGKRDNSSIPVVPAIQSNALMGAPVQNGAPQEFWCQDDREMKRQRRKQSNRESARRSRLRKQAECEELGTRVETLTVENMALHTELNRVTEERDKLATENKILLEQMEKAQPVITHQTQENSKL</sequence>
<name>A0ACC2DP00_DIPCM</name>
<protein>
    <submittedName>
        <fullName evidence="1">Uncharacterized protein</fullName>
    </submittedName>
</protein>
<evidence type="ECO:0000313" key="2">
    <source>
        <dbReference type="Proteomes" id="UP001162992"/>
    </source>
</evidence>
<dbReference type="EMBL" id="CM055096">
    <property type="protein sequence ID" value="KAJ7556004.1"/>
    <property type="molecule type" value="Genomic_DNA"/>
</dbReference>
<accession>A0ACC2DP00</accession>
<proteinExistence type="predicted"/>